<dbReference type="GO" id="GO:0008654">
    <property type="term" value="P:phospholipid biosynthetic process"/>
    <property type="evidence" value="ECO:0007669"/>
    <property type="project" value="TreeGrafter"/>
</dbReference>
<reference evidence="2 3" key="1">
    <citation type="journal article" date="2010" name="Nat. Biotechnol.">
        <title>Genome sequence of the model mushroom Schizophyllum commune.</title>
        <authorList>
            <person name="Ohm R.A."/>
            <person name="de Jong J.F."/>
            <person name="Lugones L.G."/>
            <person name="Aerts A."/>
            <person name="Kothe E."/>
            <person name="Stajich J.E."/>
            <person name="de Vries R.P."/>
            <person name="Record E."/>
            <person name="Levasseur A."/>
            <person name="Baker S.E."/>
            <person name="Bartholomew K.A."/>
            <person name="Coutinho P.M."/>
            <person name="Erdmann S."/>
            <person name="Fowler T.J."/>
            <person name="Gathman A.C."/>
            <person name="Lombard V."/>
            <person name="Henrissat B."/>
            <person name="Knabe N."/>
            <person name="Kuees U."/>
            <person name="Lilly W.W."/>
            <person name="Lindquist E."/>
            <person name="Lucas S."/>
            <person name="Magnuson J.K."/>
            <person name="Piumi F."/>
            <person name="Raudaskoski M."/>
            <person name="Salamov A."/>
            <person name="Schmutz J."/>
            <person name="Schwarze F.W.M.R."/>
            <person name="vanKuyk P.A."/>
            <person name="Horton J.S."/>
            <person name="Grigoriev I.V."/>
            <person name="Woesten H.A.B."/>
        </authorList>
    </citation>
    <scope>NUCLEOTIDE SEQUENCE [LARGE SCALE GENOMIC DNA]</scope>
    <source>
        <strain evidence="3">H4-8 / FGSC 9210</strain>
    </source>
</reference>
<dbReference type="FunCoup" id="D8PSM3">
    <property type="interactions" value="80"/>
</dbReference>
<evidence type="ECO:0000313" key="3">
    <source>
        <dbReference type="Proteomes" id="UP000007431"/>
    </source>
</evidence>
<sequence>MSNLSYDFAMMMFDLVSQVFFREVRTRGSHHIPRHGPVIFVAAPHSNQVSENIYKETRRRAQFLIAAASMKRRFIGFMARALHNIPVARAQDDAKPGAGTVSLSADDPCRIIGKGTRFTSVFSPRMTITLPKDIGYASSEVVEVISDTELLIKRELKGEDNVGTAQVLEALEQLRKEGADGFAYKCVPYVSQEDMFRQVYHQLDDGGGIIIFPEGGSHDRTDFLPFKAGFALMALGAMANNPGLQVKIQPAGMYYFHAHRFRSRAVIDFGHPLDVPPEYVEKFKRGGAEKREAVGKLVEDVVDSLKAVTIRAPDYETLQVIQAARRLYLQPGQHLSIDQVVKLSRRLLEAYFHFEDEPRIQQLRKDILDYNTKLRRFGLRDHQVPRAEKNSSKAAVLLVYRTILLSVWAVLALPGTALNSPIFILASVISAKKSKEALAASQVKIEAKDVLATWKVLVAAAVVPVLYTIYAILGTWLAVRAGATRPWIIATPFITFTVLPLMNFAALRFGEAGMDVLKSLPPLIVALVPGQQKALLKLKRTREELSKRLTDVVDELGPQIYDNFKKTRIVDPSAKDGSHALRQRKGGLAKNEEASILDDPMSWLDDRLFGWTMPEPPAEGDEAWGDTDY</sequence>
<dbReference type="GO" id="GO:0004366">
    <property type="term" value="F:glycerol-3-phosphate O-acyltransferase activity"/>
    <property type="evidence" value="ECO:0007669"/>
    <property type="project" value="TreeGrafter"/>
</dbReference>
<dbReference type="AlphaFoldDB" id="D8PSM3"/>
<dbReference type="PANTHER" id="PTHR31605">
    <property type="entry name" value="GLYCEROL-3-PHOSPHATE O-ACYLTRANSFERASE 1"/>
    <property type="match status" value="1"/>
</dbReference>
<feature type="transmembrane region" description="Helical" evidence="1">
    <location>
        <begin position="450"/>
        <end position="473"/>
    </location>
</feature>
<dbReference type="HOGENOM" id="CLU_007860_2_0_1"/>
<accession>D8PSM3</accession>
<dbReference type="eggNOG" id="ENOG502QQ2N">
    <property type="taxonomic scope" value="Eukaryota"/>
</dbReference>
<dbReference type="InterPro" id="IPR052744">
    <property type="entry name" value="GPAT/DAPAT"/>
</dbReference>
<name>D8PSM3_SCHCM</name>
<keyword evidence="1" id="KW-0812">Transmembrane</keyword>
<feature type="transmembrane region" description="Helical" evidence="1">
    <location>
        <begin position="485"/>
        <end position="507"/>
    </location>
</feature>
<dbReference type="InParanoid" id="D8PSM3"/>
<feature type="transmembrane region" description="Helical" evidence="1">
    <location>
        <begin position="403"/>
        <end position="429"/>
    </location>
</feature>
<dbReference type="Proteomes" id="UP000007431">
    <property type="component" value="Unassembled WGS sequence"/>
</dbReference>
<dbReference type="STRING" id="578458.D8PSM3"/>
<dbReference type="GO" id="GO:0016287">
    <property type="term" value="F:glycerone-phosphate O-acyltransferase activity"/>
    <property type="evidence" value="ECO:0007669"/>
    <property type="project" value="TreeGrafter"/>
</dbReference>
<evidence type="ECO:0000313" key="2">
    <source>
        <dbReference type="EMBL" id="EFJ01168.1"/>
    </source>
</evidence>
<keyword evidence="1" id="KW-0472">Membrane</keyword>
<evidence type="ECO:0000256" key="1">
    <source>
        <dbReference type="SAM" id="Phobius"/>
    </source>
</evidence>
<dbReference type="OMA" id="IMALGCM"/>
<dbReference type="SUPFAM" id="SSF69593">
    <property type="entry name" value="Glycerol-3-phosphate (1)-acyltransferase"/>
    <property type="match status" value="1"/>
</dbReference>
<gene>
    <name evidence="2" type="ORF">SCHCODRAFT_81418</name>
</gene>
<protein>
    <submittedName>
        <fullName evidence="2">Uncharacterized protein</fullName>
    </submittedName>
</protein>
<dbReference type="PANTHER" id="PTHR31605:SF0">
    <property type="entry name" value="GLYCEROL-3-PHOSPHATE O-ACYLTRANSFERASE 1"/>
    <property type="match status" value="1"/>
</dbReference>
<keyword evidence="3" id="KW-1185">Reference proteome</keyword>
<dbReference type="EMBL" id="GL377303">
    <property type="protein sequence ID" value="EFJ01168.1"/>
    <property type="molecule type" value="Genomic_DNA"/>
</dbReference>
<dbReference type="VEuPathDB" id="FungiDB:SCHCODRAFT_02605693"/>
<keyword evidence="1" id="KW-1133">Transmembrane helix</keyword>
<proteinExistence type="predicted"/>
<organism evidence="3">
    <name type="scientific">Schizophyllum commune (strain H4-8 / FGSC 9210)</name>
    <name type="common">Split gill fungus</name>
    <dbReference type="NCBI Taxonomy" id="578458"/>
    <lineage>
        <taxon>Eukaryota</taxon>
        <taxon>Fungi</taxon>
        <taxon>Dikarya</taxon>
        <taxon>Basidiomycota</taxon>
        <taxon>Agaricomycotina</taxon>
        <taxon>Agaricomycetes</taxon>
        <taxon>Agaricomycetidae</taxon>
        <taxon>Agaricales</taxon>
        <taxon>Schizophyllaceae</taxon>
        <taxon>Schizophyllum</taxon>
    </lineage>
</organism>